<dbReference type="Pfam" id="PF01266">
    <property type="entry name" value="DAO"/>
    <property type="match status" value="1"/>
</dbReference>
<accession>A0AAX4PMW2</accession>
<dbReference type="Proteomes" id="UP001472866">
    <property type="component" value="Chromosome 19"/>
</dbReference>
<evidence type="ECO:0000313" key="2">
    <source>
        <dbReference type="EMBL" id="WZN67284.1"/>
    </source>
</evidence>
<dbReference type="Gene3D" id="3.30.9.10">
    <property type="entry name" value="D-Amino Acid Oxidase, subunit A, domain 2"/>
    <property type="match status" value="2"/>
</dbReference>
<dbReference type="SUPFAM" id="SSF51905">
    <property type="entry name" value="FAD/NAD(P)-binding domain"/>
    <property type="match status" value="1"/>
</dbReference>
<dbReference type="PANTHER" id="PTHR13847:SF150">
    <property type="entry name" value="OXIDOREDUCTASE TDA3-RELATED"/>
    <property type="match status" value="1"/>
</dbReference>
<dbReference type="PANTHER" id="PTHR13847">
    <property type="entry name" value="SARCOSINE DEHYDROGENASE-RELATED"/>
    <property type="match status" value="1"/>
</dbReference>
<dbReference type="EMBL" id="CP151519">
    <property type="protein sequence ID" value="WZN67284.1"/>
    <property type="molecule type" value="Genomic_DNA"/>
</dbReference>
<proteinExistence type="predicted"/>
<feature type="domain" description="FAD dependent oxidoreductase" evidence="1">
    <location>
        <begin position="29"/>
        <end position="391"/>
    </location>
</feature>
<reference evidence="2 3" key="1">
    <citation type="submission" date="2024-03" db="EMBL/GenBank/DDBJ databases">
        <title>Complete genome sequence of the green alga Chloropicon roscoffensis RCC1871.</title>
        <authorList>
            <person name="Lemieux C."/>
            <person name="Pombert J.-F."/>
            <person name="Otis C."/>
            <person name="Turmel M."/>
        </authorList>
    </citation>
    <scope>NUCLEOTIDE SEQUENCE [LARGE SCALE GENOMIC DNA]</scope>
    <source>
        <strain evidence="2 3">RCC1871</strain>
    </source>
</reference>
<organism evidence="2 3">
    <name type="scientific">Chloropicon roscoffensis</name>
    <dbReference type="NCBI Taxonomy" id="1461544"/>
    <lineage>
        <taxon>Eukaryota</taxon>
        <taxon>Viridiplantae</taxon>
        <taxon>Chlorophyta</taxon>
        <taxon>Chloropicophyceae</taxon>
        <taxon>Chloropicales</taxon>
        <taxon>Chloropicaceae</taxon>
        <taxon>Chloropicon</taxon>
    </lineage>
</organism>
<dbReference type="InterPro" id="IPR036188">
    <property type="entry name" value="FAD/NAD-bd_sf"/>
</dbReference>
<dbReference type="Gene3D" id="3.50.50.60">
    <property type="entry name" value="FAD/NAD(P)-binding domain"/>
    <property type="match status" value="2"/>
</dbReference>
<dbReference type="AlphaFoldDB" id="A0AAX4PMW2"/>
<dbReference type="GO" id="GO:0005737">
    <property type="term" value="C:cytoplasm"/>
    <property type="evidence" value="ECO:0007669"/>
    <property type="project" value="TreeGrafter"/>
</dbReference>
<evidence type="ECO:0000313" key="3">
    <source>
        <dbReference type="Proteomes" id="UP001472866"/>
    </source>
</evidence>
<name>A0AAX4PMW2_9CHLO</name>
<keyword evidence="3" id="KW-1185">Reference proteome</keyword>
<gene>
    <name evidence="2" type="ORF">HKI87_19g88570</name>
</gene>
<dbReference type="InterPro" id="IPR006076">
    <property type="entry name" value="FAD-dep_OxRdtase"/>
</dbReference>
<sequence length="432" mass="46004">MKARGSKPRRFNRTAATMSAMESRAQRRHVVVLGGGIQGASAAYFLSKRDAKVTVVELESVGSAASGKAGGFLAGEWGSGPTTALHKESFRMHKELATELELETFREIRTLSVASGSEGQKKGLEQTMWLDGNISQARLMDDKTAQVTPLEITTKLMEAAKGRGAEVVIGRATGVEFRDVVEGKGDEEGGRRAEGVVVRLPGGDETTIGCTDVLVAAGVWSSLMAPYFGLPENAWPITGIKSTHVIWKNESGSGRDAIRDDPAALFCAEEPNGTHLELYPRSNGDLYACGIGGSDYVEDRTRLAEGGDCETPSRVKADVSRVKAAQKSAGILSSLLAAEPEHVGACIRPCPPDGLPYMGLISTSENCYISAGHNCWGILWGPVSGKLMSELIMDGAAVTADISSFSPSRFLPKARRGGKGRKMVDVDVGEQW</sequence>
<evidence type="ECO:0000259" key="1">
    <source>
        <dbReference type="Pfam" id="PF01266"/>
    </source>
</evidence>
<protein>
    <submittedName>
        <fullName evidence="2">FAD-dependent oxidoreductase</fullName>
    </submittedName>
</protein>